<dbReference type="EMBL" id="LAZR01028595">
    <property type="protein sequence ID" value="KKL62106.1"/>
    <property type="molecule type" value="Genomic_DNA"/>
</dbReference>
<organism evidence="2">
    <name type="scientific">marine sediment metagenome</name>
    <dbReference type="NCBI Taxonomy" id="412755"/>
    <lineage>
        <taxon>unclassified sequences</taxon>
        <taxon>metagenomes</taxon>
        <taxon>ecological metagenomes</taxon>
    </lineage>
</organism>
<dbReference type="AlphaFoldDB" id="A0A0F9E7A0"/>
<proteinExistence type="predicted"/>
<feature type="region of interest" description="Disordered" evidence="1">
    <location>
        <begin position="1"/>
        <end position="22"/>
    </location>
</feature>
<reference evidence="2" key="1">
    <citation type="journal article" date="2015" name="Nature">
        <title>Complex archaea that bridge the gap between prokaryotes and eukaryotes.</title>
        <authorList>
            <person name="Spang A."/>
            <person name="Saw J.H."/>
            <person name="Jorgensen S.L."/>
            <person name="Zaremba-Niedzwiedzka K."/>
            <person name="Martijn J."/>
            <person name="Lind A.E."/>
            <person name="van Eijk R."/>
            <person name="Schleper C."/>
            <person name="Guy L."/>
            <person name="Ettema T.J."/>
        </authorList>
    </citation>
    <scope>NUCLEOTIDE SEQUENCE</scope>
</reference>
<evidence type="ECO:0000256" key="1">
    <source>
        <dbReference type="SAM" id="MobiDB-lite"/>
    </source>
</evidence>
<comment type="caution">
    <text evidence="2">The sequence shown here is derived from an EMBL/GenBank/DDBJ whole genome shotgun (WGS) entry which is preliminary data.</text>
</comment>
<gene>
    <name evidence="2" type="ORF">LCGC14_2188550</name>
</gene>
<feature type="non-terminal residue" evidence="2">
    <location>
        <position position="1"/>
    </location>
</feature>
<accession>A0A0F9E7A0</accession>
<protein>
    <submittedName>
        <fullName evidence="2">Uncharacterized protein</fullName>
    </submittedName>
</protein>
<evidence type="ECO:0000313" key="2">
    <source>
        <dbReference type="EMBL" id="KKL62106.1"/>
    </source>
</evidence>
<name>A0A0F9E7A0_9ZZZZ</name>
<sequence>PPMTGYRPPPLPAGSMPGELFPEVPEYREDTAREARLDRHRTKARQRVAQAQRKVAEGDLMAAQDILVDVINNCDPSALPAGAVATLRAVQKKILTTRPASGPSPKQLAQQKKSAKTLLDKASRLAKGGKLVEAQSALLALLNRHDRRAWPDGAISALQDVREKIRTATPPGKAPPPAELARQKRSAEALLARAEALIAEGNNTAAQKPLLEILNAHHPKAWPPGTMATFKKAQADLKQATDTVPTFFGIEGGK</sequence>
<feature type="compositionally biased region" description="Pro residues" evidence="1">
    <location>
        <begin position="1"/>
        <end position="12"/>
    </location>
</feature>